<proteinExistence type="predicted"/>
<sequence length="268" mass="31379">MAAIDINEEEKELYLAISPKGDFVVEFVLLENEEFEFRMFKVIKKLNNNDYSDQNYDDSCSSKKLTLIKHCRKQLNFTKDQSNLIASKNNILSWSIVVSDLFSHNVRLLAISCISIHDMTLEFIEAKKPGFTIVFIINKDYFIKKEELIRTVDYGGIVKLFSINEDNKKMNIEDMDKCFLIILNASGIYKHYFKHLNHKFISKIQKFLNHKPISKLQIFKYPKRIESAMNYNSRRPGFNMNTLQDGAVAVERAQTPLTIKFEFFQDLD</sequence>
<dbReference type="EMBL" id="QKWP01000145">
    <property type="protein sequence ID" value="RIB26167.1"/>
    <property type="molecule type" value="Genomic_DNA"/>
</dbReference>
<name>A0A397VXV4_9GLOM</name>
<protein>
    <submittedName>
        <fullName evidence="1">Uncharacterized protein</fullName>
    </submittedName>
</protein>
<organism evidence="1 2">
    <name type="scientific">Gigaspora rosea</name>
    <dbReference type="NCBI Taxonomy" id="44941"/>
    <lineage>
        <taxon>Eukaryota</taxon>
        <taxon>Fungi</taxon>
        <taxon>Fungi incertae sedis</taxon>
        <taxon>Mucoromycota</taxon>
        <taxon>Glomeromycotina</taxon>
        <taxon>Glomeromycetes</taxon>
        <taxon>Diversisporales</taxon>
        <taxon>Gigasporaceae</taxon>
        <taxon>Gigaspora</taxon>
    </lineage>
</organism>
<comment type="caution">
    <text evidence="1">The sequence shown here is derived from an EMBL/GenBank/DDBJ whole genome shotgun (WGS) entry which is preliminary data.</text>
</comment>
<reference evidence="1 2" key="1">
    <citation type="submission" date="2018-06" db="EMBL/GenBank/DDBJ databases">
        <title>Comparative genomics reveals the genomic features of Rhizophagus irregularis, R. cerebriforme, R. diaphanum and Gigaspora rosea, and their symbiotic lifestyle signature.</title>
        <authorList>
            <person name="Morin E."/>
            <person name="San Clemente H."/>
            <person name="Chen E.C.H."/>
            <person name="De La Providencia I."/>
            <person name="Hainaut M."/>
            <person name="Kuo A."/>
            <person name="Kohler A."/>
            <person name="Murat C."/>
            <person name="Tang N."/>
            <person name="Roy S."/>
            <person name="Loubradou J."/>
            <person name="Henrissat B."/>
            <person name="Grigoriev I.V."/>
            <person name="Corradi N."/>
            <person name="Roux C."/>
            <person name="Martin F.M."/>
        </authorList>
    </citation>
    <scope>NUCLEOTIDE SEQUENCE [LARGE SCALE GENOMIC DNA]</scope>
    <source>
        <strain evidence="1 2">DAOM 194757</strain>
    </source>
</reference>
<evidence type="ECO:0000313" key="2">
    <source>
        <dbReference type="Proteomes" id="UP000266673"/>
    </source>
</evidence>
<dbReference type="Proteomes" id="UP000266673">
    <property type="component" value="Unassembled WGS sequence"/>
</dbReference>
<gene>
    <name evidence="1" type="ORF">C2G38_2164008</name>
</gene>
<accession>A0A397VXV4</accession>
<keyword evidence="2" id="KW-1185">Reference proteome</keyword>
<evidence type="ECO:0000313" key="1">
    <source>
        <dbReference type="EMBL" id="RIB26167.1"/>
    </source>
</evidence>
<dbReference type="AlphaFoldDB" id="A0A397VXV4"/>